<dbReference type="Proteomes" id="UP000197138">
    <property type="component" value="Unassembled WGS sequence"/>
</dbReference>
<reference evidence="2" key="1">
    <citation type="journal article" date="2017" name="Plant J.">
        <title>The pomegranate (Punica granatum L.) genome and the genomics of punicalagin biosynthesis.</title>
        <authorList>
            <person name="Qin G."/>
            <person name="Xu C."/>
            <person name="Ming R."/>
            <person name="Tang H."/>
            <person name="Guyot R."/>
            <person name="Kramer E.M."/>
            <person name="Hu Y."/>
            <person name="Yi X."/>
            <person name="Qi Y."/>
            <person name="Xu X."/>
            <person name="Gao Z."/>
            <person name="Pan H."/>
            <person name="Jian J."/>
            <person name="Tian Y."/>
            <person name="Yue Z."/>
            <person name="Xu Y."/>
        </authorList>
    </citation>
    <scope>NUCLEOTIDE SEQUENCE [LARGE SCALE GENOMIC DNA]</scope>
    <source>
        <strain evidence="2">cv. Dabenzi</strain>
    </source>
</reference>
<proteinExistence type="predicted"/>
<dbReference type="EMBL" id="MTKT01000299">
    <property type="protein sequence ID" value="OWM91197.1"/>
    <property type="molecule type" value="Genomic_DNA"/>
</dbReference>
<gene>
    <name evidence="1" type="ORF">CDL15_Pgr000141</name>
</gene>
<evidence type="ECO:0000313" key="2">
    <source>
        <dbReference type="Proteomes" id="UP000197138"/>
    </source>
</evidence>
<dbReference type="PANTHER" id="PTHR33544">
    <property type="entry name" value="DUF4005 DOMAIN-CONTAINING PROTEIN-RELATED"/>
    <property type="match status" value="1"/>
</dbReference>
<accession>A0A218Y1L4</accession>
<protein>
    <submittedName>
        <fullName evidence="1">Uncharacterized protein</fullName>
    </submittedName>
</protein>
<dbReference type="InterPro" id="IPR040344">
    <property type="entry name" value="At3g17950-like"/>
</dbReference>
<dbReference type="PANTHER" id="PTHR33544:SF14">
    <property type="entry name" value="PROTEIN, PUTATIVE-RELATED"/>
    <property type="match status" value="1"/>
</dbReference>
<evidence type="ECO:0000313" key="1">
    <source>
        <dbReference type="EMBL" id="OWM91197.1"/>
    </source>
</evidence>
<comment type="caution">
    <text evidence="1">The sequence shown here is derived from an EMBL/GenBank/DDBJ whole genome shotgun (WGS) entry which is preliminary data.</text>
</comment>
<organism evidence="1 2">
    <name type="scientific">Punica granatum</name>
    <name type="common">Pomegranate</name>
    <dbReference type="NCBI Taxonomy" id="22663"/>
    <lineage>
        <taxon>Eukaryota</taxon>
        <taxon>Viridiplantae</taxon>
        <taxon>Streptophyta</taxon>
        <taxon>Embryophyta</taxon>
        <taxon>Tracheophyta</taxon>
        <taxon>Spermatophyta</taxon>
        <taxon>Magnoliopsida</taxon>
        <taxon>eudicotyledons</taxon>
        <taxon>Gunneridae</taxon>
        <taxon>Pentapetalae</taxon>
        <taxon>rosids</taxon>
        <taxon>malvids</taxon>
        <taxon>Myrtales</taxon>
        <taxon>Lythraceae</taxon>
        <taxon>Punica</taxon>
    </lineage>
</organism>
<sequence>MKTCINTLVLPKDKTTSSEFQSLIASSCLYIASAHEMSIGWPLGLEIMNSRLGVVESIRTASAETRLLLPSASFSSFTSSALDTESSASFFHDSSRSLGWLTGIKPGNGGRLYFPGSRWCKEVDFRSIGGACSTFSKEKRVNASKRICIPLLQNILVRASRNKNKSKR</sequence>
<name>A0A218Y1L4_PUNGR</name>
<dbReference type="AlphaFoldDB" id="A0A218Y1L4"/>